<keyword evidence="3" id="KW-1185">Reference proteome</keyword>
<reference evidence="2" key="1">
    <citation type="journal article" date="2022" name="bioRxiv">
        <title>Sequencing and chromosome-scale assembly of the giantPleurodeles waltlgenome.</title>
        <authorList>
            <person name="Brown T."/>
            <person name="Elewa A."/>
            <person name="Iarovenko S."/>
            <person name="Subramanian E."/>
            <person name="Araus A.J."/>
            <person name="Petzold A."/>
            <person name="Susuki M."/>
            <person name="Suzuki K.-i.T."/>
            <person name="Hayashi T."/>
            <person name="Toyoda A."/>
            <person name="Oliveira C."/>
            <person name="Osipova E."/>
            <person name="Leigh N.D."/>
            <person name="Simon A."/>
            <person name="Yun M.H."/>
        </authorList>
    </citation>
    <scope>NUCLEOTIDE SEQUENCE</scope>
    <source>
        <strain evidence="2">20211129_DDA</strain>
        <tissue evidence="2">Liver</tissue>
    </source>
</reference>
<feature type="region of interest" description="Disordered" evidence="1">
    <location>
        <begin position="251"/>
        <end position="291"/>
    </location>
</feature>
<dbReference type="Gene3D" id="3.30.70.1820">
    <property type="entry name" value="L1 transposable element, RRM domain"/>
    <property type="match status" value="1"/>
</dbReference>
<sequence length="291" mass="33308">MADDTQGATMNRILQEILAVNRKLEGMDSAMVALTAETRAMRLDIEGFQSQISGLDQRVATVETQVASWTNRDQEFLHLRSKLTDLEDRSRRNNVRLLRFPEGVEGADTFSYLRDILSKLTDITFDPPLEFQRAHRLGPKRQDWHGRPHPIIVCMLRPRQARQLLQTARTQGPLRSGNLEIRISADFSKETAERRKAFLSFRTQLRRLDVKFGLFEQAMMWITKNGESLNFYDPEDRRAFLEGLQDQTQSMEMNAQTPHDIRGLPSGAGHRAPASEPEGRFTMAPKPGEET</sequence>
<dbReference type="InterPro" id="IPR004244">
    <property type="entry name" value="Transposase_22"/>
</dbReference>
<accession>A0AAV7MW28</accession>
<dbReference type="AlphaFoldDB" id="A0AAV7MW28"/>
<dbReference type="EMBL" id="JANPWB010000013">
    <property type="protein sequence ID" value="KAJ1106547.1"/>
    <property type="molecule type" value="Genomic_DNA"/>
</dbReference>
<evidence type="ECO:0000313" key="2">
    <source>
        <dbReference type="EMBL" id="KAJ1106547.1"/>
    </source>
</evidence>
<gene>
    <name evidence="2" type="ORF">NDU88_003948</name>
</gene>
<dbReference type="PANTHER" id="PTHR11505">
    <property type="entry name" value="L1 TRANSPOSABLE ELEMENT-RELATED"/>
    <property type="match status" value="1"/>
</dbReference>
<name>A0AAV7MW28_PLEWA</name>
<evidence type="ECO:0000256" key="1">
    <source>
        <dbReference type="SAM" id="MobiDB-lite"/>
    </source>
</evidence>
<comment type="caution">
    <text evidence="2">The sequence shown here is derived from an EMBL/GenBank/DDBJ whole genome shotgun (WGS) entry which is preliminary data.</text>
</comment>
<evidence type="ECO:0008006" key="4">
    <source>
        <dbReference type="Google" id="ProtNLM"/>
    </source>
</evidence>
<dbReference type="Proteomes" id="UP001066276">
    <property type="component" value="Chromosome 9"/>
</dbReference>
<proteinExistence type="predicted"/>
<protein>
    <recommendedName>
        <fullName evidence="4">L1 transposable element RRM domain-containing protein</fullName>
    </recommendedName>
</protein>
<evidence type="ECO:0000313" key="3">
    <source>
        <dbReference type="Proteomes" id="UP001066276"/>
    </source>
</evidence>
<organism evidence="2 3">
    <name type="scientific">Pleurodeles waltl</name>
    <name type="common">Iberian ribbed newt</name>
    <dbReference type="NCBI Taxonomy" id="8319"/>
    <lineage>
        <taxon>Eukaryota</taxon>
        <taxon>Metazoa</taxon>
        <taxon>Chordata</taxon>
        <taxon>Craniata</taxon>
        <taxon>Vertebrata</taxon>
        <taxon>Euteleostomi</taxon>
        <taxon>Amphibia</taxon>
        <taxon>Batrachia</taxon>
        <taxon>Caudata</taxon>
        <taxon>Salamandroidea</taxon>
        <taxon>Salamandridae</taxon>
        <taxon>Pleurodelinae</taxon>
        <taxon>Pleurodeles</taxon>
    </lineage>
</organism>